<comment type="similarity">
    <text evidence="8">In the N-terminal section; belongs to the aspartokinase family.</text>
</comment>
<evidence type="ECO:0000256" key="21">
    <source>
        <dbReference type="ARBA" id="ARBA00023154"/>
    </source>
</evidence>
<dbReference type="NCBIfam" id="NF007003">
    <property type="entry name" value="PRK09466.1"/>
    <property type="match status" value="1"/>
</dbReference>
<dbReference type="Proteomes" id="UP000321907">
    <property type="component" value="Unassembled WGS sequence"/>
</dbReference>
<dbReference type="GO" id="GO:0009086">
    <property type="term" value="P:methionine biosynthetic process"/>
    <property type="evidence" value="ECO:0007669"/>
    <property type="project" value="UniProtKB-KW"/>
</dbReference>
<dbReference type="Gene3D" id="3.40.1160.10">
    <property type="entry name" value="Acetylglutamate kinase-like"/>
    <property type="match status" value="1"/>
</dbReference>
<organism evidence="29 30">
    <name type="scientific">Neolewinella aurantiaca</name>
    <dbReference type="NCBI Taxonomy" id="2602767"/>
    <lineage>
        <taxon>Bacteria</taxon>
        <taxon>Pseudomonadati</taxon>
        <taxon>Bacteroidota</taxon>
        <taxon>Saprospiria</taxon>
        <taxon>Saprospirales</taxon>
        <taxon>Lewinellaceae</taxon>
        <taxon>Neolewinella</taxon>
    </lineage>
</organism>
<dbReference type="Pfam" id="PF22468">
    <property type="entry name" value="ACT_9"/>
    <property type="match status" value="2"/>
</dbReference>
<reference evidence="29 30" key="1">
    <citation type="submission" date="2019-08" db="EMBL/GenBank/DDBJ databases">
        <title>Lewinella sp. strain SSH13 Genome sequencing and assembly.</title>
        <authorList>
            <person name="Kim I."/>
        </authorList>
    </citation>
    <scope>NUCLEOTIDE SEQUENCE [LARGE SCALE GENOMIC DNA]</scope>
    <source>
        <strain evidence="29 30">SSH13</strain>
    </source>
</reference>
<dbReference type="Gene3D" id="3.30.2130.10">
    <property type="entry name" value="VC0802-like"/>
    <property type="match status" value="1"/>
</dbReference>
<evidence type="ECO:0000259" key="28">
    <source>
        <dbReference type="PROSITE" id="PS51671"/>
    </source>
</evidence>
<dbReference type="InterPro" id="IPR036393">
    <property type="entry name" value="AceGlu_kinase-like_sf"/>
</dbReference>
<dbReference type="GO" id="GO:0050661">
    <property type="term" value="F:NADP binding"/>
    <property type="evidence" value="ECO:0007669"/>
    <property type="project" value="InterPro"/>
</dbReference>
<evidence type="ECO:0000256" key="10">
    <source>
        <dbReference type="ARBA" id="ARBA00022605"/>
    </source>
</evidence>
<evidence type="ECO:0000256" key="15">
    <source>
        <dbReference type="ARBA" id="ARBA00022777"/>
    </source>
</evidence>
<dbReference type="FunFam" id="3.30.360.10:FF:000006">
    <property type="entry name" value="Bifunctional aspartokinase/homoserine dehydrogenase"/>
    <property type="match status" value="1"/>
</dbReference>
<dbReference type="InterPro" id="IPR036291">
    <property type="entry name" value="NAD(P)-bd_dom_sf"/>
</dbReference>
<comment type="catalytic activity">
    <reaction evidence="27">
        <text>L-homoserine + NAD(+) = L-aspartate 4-semialdehyde + NADH + H(+)</text>
        <dbReference type="Rhea" id="RHEA:15757"/>
        <dbReference type="ChEBI" id="CHEBI:15378"/>
        <dbReference type="ChEBI" id="CHEBI:57476"/>
        <dbReference type="ChEBI" id="CHEBI:57540"/>
        <dbReference type="ChEBI" id="CHEBI:57945"/>
        <dbReference type="ChEBI" id="CHEBI:537519"/>
        <dbReference type="EC" id="1.1.1.3"/>
    </reaction>
    <physiologicalReaction direction="right-to-left" evidence="27">
        <dbReference type="Rhea" id="RHEA:15759"/>
    </physiologicalReaction>
</comment>
<dbReference type="SUPFAM" id="SSF55347">
    <property type="entry name" value="Glyceraldehyde-3-phosphate dehydrogenase-like, C-terminal domain"/>
    <property type="match status" value="1"/>
</dbReference>
<evidence type="ECO:0000256" key="26">
    <source>
        <dbReference type="ARBA" id="ARBA00048841"/>
    </source>
</evidence>
<dbReference type="GO" id="GO:0009088">
    <property type="term" value="P:threonine biosynthetic process"/>
    <property type="evidence" value="ECO:0007669"/>
    <property type="project" value="UniProtKB-UniPathway"/>
</dbReference>
<dbReference type="GO" id="GO:0009089">
    <property type="term" value="P:lysine biosynthetic process via diaminopimelate"/>
    <property type="evidence" value="ECO:0007669"/>
    <property type="project" value="UniProtKB-UniPathway"/>
</dbReference>
<dbReference type="SUPFAM" id="SSF51735">
    <property type="entry name" value="NAD(P)-binding Rossmann-fold domains"/>
    <property type="match status" value="1"/>
</dbReference>
<evidence type="ECO:0000256" key="23">
    <source>
        <dbReference type="ARBA" id="ARBA00023268"/>
    </source>
</evidence>
<dbReference type="InterPro" id="IPR005106">
    <property type="entry name" value="Asp/hSer_DH_NAD-bd"/>
</dbReference>
<evidence type="ECO:0000256" key="22">
    <source>
        <dbReference type="ARBA" id="ARBA00023167"/>
    </source>
</evidence>
<dbReference type="NCBIfam" id="NF006959">
    <property type="entry name" value="PRK09436.1"/>
    <property type="match status" value="1"/>
</dbReference>
<evidence type="ECO:0000256" key="13">
    <source>
        <dbReference type="ARBA" id="ARBA00022723"/>
    </source>
</evidence>
<evidence type="ECO:0000256" key="25">
    <source>
        <dbReference type="ARBA" id="ARBA00048561"/>
    </source>
</evidence>
<dbReference type="CDD" id="cd04243">
    <property type="entry name" value="AAK_AK-HSDH-like"/>
    <property type="match status" value="1"/>
</dbReference>
<dbReference type="FunFam" id="3.30.2130.10:FF:000001">
    <property type="entry name" value="Bifunctional aspartokinase/homoserine dehydrogenase"/>
    <property type="match status" value="1"/>
</dbReference>
<comment type="pathway">
    <text evidence="4">Amino-acid biosynthesis; L-threonine biosynthesis; L-threonine from L-aspartate: step 3/5.</text>
</comment>
<dbReference type="CDD" id="cd04921">
    <property type="entry name" value="ACT_AKi-HSDH-ThrA-like_1"/>
    <property type="match status" value="1"/>
</dbReference>
<dbReference type="Gene3D" id="3.30.360.10">
    <property type="entry name" value="Dihydrodipicolinate Reductase, domain 2"/>
    <property type="match status" value="1"/>
</dbReference>
<dbReference type="Pfam" id="PF00696">
    <property type="entry name" value="AA_kinase"/>
    <property type="match status" value="1"/>
</dbReference>
<feature type="domain" description="ACT" evidence="28">
    <location>
        <begin position="402"/>
        <end position="480"/>
    </location>
</feature>
<dbReference type="InterPro" id="IPR049638">
    <property type="entry name" value="AK-HD"/>
</dbReference>
<evidence type="ECO:0000256" key="5">
    <source>
        <dbReference type="ARBA" id="ARBA00005062"/>
    </source>
</evidence>
<dbReference type="EC" id="1.1.1.3" evidence="29"/>
<evidence type="ECO:0000256" key="18">
    <source>
        <dbReference type="ARBA" id="ARBA00023002"/>
    </source>
</evidence>
<evidence type="ECO:0000256" key="6">
    <source>
        <dbReference type="ARBA" id="ARBA00005139"/>
    </source>
</evidence>
<dbReference type="PROSITE" id="PS51671">
    <property type="entry name" value="ACT"/>
    <property type="match status" value="2"/>
</dbReference>
<evidence type="ECO:0000256" key="11">
    <source>
        <dbReference type="ARBA" id="ARBA00022679"/>
    </source>
</evidence>
<dbReference type="InterPro" id="IPR002912">
    <property type="entry name" value="ACT_dom"/>
</dbReference>
<comment type="cofactor">
    <cofactor evidence="1">
        <name>a metal cation</name>
        <dbReference type="ChEBI" id="CHEBI:25213"/>
    </cofactor>
</comment>
<feature type="domain" description="ACT" evidence="28">
    <location>
        <begin position="321"/>
        <end position="398"/>
    </location>
</feature>
<dbReference type="GO" id="GO:0009090">
    <property type="term" value="P:homoserine biosynthetic process"/>
    <property type="evidence" value="ECO:0007669"/>
    <property type="project" value="UniProtKB-ARBA"/>
</dbReference>
<keyword evidence="19" id="KW-0520">NAD</keyword>
<keyword evidence="18 29" id="KW-0560">Oxidoreductase</keyword>
<keyword evidence="20" id="KW-0915">Sodium</keyword>
<dbReference type="InterPro" id="IPR045865">
    <property type="entry name" value="ACT-like_dom_sf"/>
</dbReference>
<dbReference type="PROSITE" id="PS01042">
    <property type="entry name" value="HOMOSER_DHGENASE"/>
    <property type="match status" value="1"/>
</dbReference>
<evidence type="ECO:0000256" key="17">
    <source>
        <dbReference type="ARBA" id="ARBA00022857"/>
    </source>
</evidence>
<accession>A0A5C7FW71</accession>
<keyword evidence="10" id="KW-0028">Amino-acid biosynthesis</keyword>
<proteinExistence type="inferred from homology"/>
<dbReference type="InterPro" id="IPR018042">
    <property type="entry name" value="Aspartate_kinase_CS"/>
</dbReference>
<evidence type="ECO:0000256" key="3">
    <source>
        <dbReference type="ARBA" id="ARBA00004986"/>
    </source>
</evidence>
<dbReference type="NCBIfam" id="TIGR00657">
    <property type="entry name" value="asp_kinases"/>
    <property type="match status" value="1"/>
</dbReference>
<evidence type="ECO:0000256" key="27">
    <source>
        <dbReference type="ARBA" id="ARBA00049031"/>
    </source>
</evidence>
<dbReference type="UniPathway" id="UPA00050">
    <property type="reaction ID" value="UER00063"/>
</dbReference>
<dbReference type="EC" id="2.7.2.4" evidence="29"/>
<dbReference type="InterPro" id="IPR054352">
    <property type="entry name" value="ACT_Aspartokinase"/>
</dbReference>
<comment type="pathway">
    <text evidence="3">Amino-acid biosynthesis; L-methionine biosynthesis via de novo pathway; L-homoserine from L-aspartate: step 1/3.</text>
</comment>
<keyword evidence="17" id="KW-0521">NADP</keyword>
<dbReference type="GO" id="GO:0004072">
    <property type="term" value="F:aspartate kinase activity"/>
    <property type="evidence" value="ECO:0007669"/>
    <property type="project" value="UniProtKB-EC"/>
</dbReference>
<evidence type="ECO:0000256" key="8">
    <source>
        <dbReference type="ARBA" id="ARBA00010046"/>
    </source>
</evidence>
<dbReference type="UniPathway" id="UPA00051">
    <property type="reaction ID" value="UER00462"/>
</dbReference>
<comment type="similarity">
    <text evidence="7">In the C-terminal section; belongs to the homoserine dehydrogenase family.</text>
</comment>
<keyword evidence="13" id="KW-0479">Metal-binding</keyword>
<dbReference type="AlphaFoldDB" id="A0A5C7FW71"/>
<sequence>MKVLKFGGSSVARPERILGIVDILKDYYASGDHFTVVFSAFGGVTDSLIEMSRLAAAGDDRYGEAFQAFADRHQEAITALLPEGALRKETSTKMRKSHDVLKNLLYGIFLVREASPRTMDYVLSFGERSSSYIISQVLQQAGIPAEYLDARKIIRTDKTFGSAKVNFDKSYEQIRDYYAEHSKVQVVTGFVASAKGGLTTTLGRGGSDYTASLIAAGLKADAIEIWTDVSGVLTADPRRVKKAFTIPRLTYAEAMEMSHFGAKVIYPPTLMPALHSRIPLYIKNTFDPSFPGTKVSEESSSEDEAAVRGISSINNVALLTLSGSGLFGVPGISARLFGALAQKSVNIILITQGSSEHAISFAVQPSDSDLAKKAVEEAFAYEIDRGVVNAVKMERDLSVVAIIGENMRYQPGVSGRLFQALGKNGINAVAIAQGSSELNVSVVIPKEDENKALNALHEAFFLSDYKTLHLFIVGVGLIGSTLLEQIRNQNDYLRSKLGMEVKVVGMANSRKMIFDEEGLELDTNWKDQLMTKGDDADLAVFIGRMRDLNLSNSIFVDNTANDKIAGYYAGILDESISISTPNKVANSSSYLQYQRLKSIAAKRGVQFHYETNVGAGLPIISTLQDLLDSGDQIRKIEGVLSGSLSFIFNNFDGTRPFHEIVREAKEKGFTEPDPRIDLSGKDVGRKILILARETGISMETEHIELKGFLPEGAMDAPSVDDFFSVLEENTDYFTKLYASAAEEGKVLRMIATLEGEQASVGVQAVGPDNPFHGLSGSDNMVVFTTDRYNERPLVVRGPGAGAEVTAAGVFAEIIKIGKFLS</sequence>
<comment type="caution">
    <text evidence="29">The sequence shown here is derived from an EMBL/GenBank/DDBJ whole genome shotgun (WGS) entry which is preliminary data.</text>
</comment>
<evidence type="ECO:0000256" key="12">
    <source>
        <dbReference type="ARBA" id="ARBA00022697"/>
    </source>
</evidence>
<dbReference type="FunFam" id="3.40.50.720:FF:000083">
    <property type="entry name" value="Bifunctional aspartokinase/homoserine dehydrogenase"/>
    <property type="match status" value="1"/>
</dbReference>
<dbReference type="InterPro" id="IPR011147">
    <property type="entry name" value="Bifunc_Aspkin/hSer_DH"/>
</dbReference>
<evidence type="ECO:0000256" key="1">
    <source>
        <dbReference type="ARBA" id="ARBA00001920"/>
    </source>
</evidence>
<dbReference type="Gene3D" id="3.40.50.720">
    <property type="entry name" value="NAD(P)-binding Rossmann-like Domain"/>
    <property type="match status" value="1"/>
</dbReference>
<keyword evidence="30" id="KW-1185">Reference proteome</keyword>
<evidence type="ECO:0000256" key="20">
    <source>
        <dbReference type="ARBA" id="ARBA00023053"/>
    </source>
</evidence>
<evidence type="ECO:0000256" key="9">
    <source>
        <dbReference type="ARBA" id="ARBA00011881"/>
    </source>
</evidence>
<dbReference type="InterPro" id="IPR019811">
    <property type="entry name" value="HDH_CS"/>
</dbReference>
<comment type="pathway">
    <text evidence="2">Amino-acid biosynthesis; L-lysine biosynthesis via DAP pathway; (S)-tetrahydrodipicolinate from L-aspartate: step 1/4.</text>
</comment>
<comment type="subunit">
    <text evidence="9">Homotetramer.</text>
</comment>
<keyword evidence="14" id="KW-0547">Nucleotide-binding</keyword>
<comment type="pathway">
    <text evidence="5">Amino-acid biosynthesis; L-methionine biosynthesis via de novo pathway; L-homoserine from L-aspartate: step 3/3.</text>
</comment>
<keyword evidence="21" id="KW-0457">Lysine biosynthesis</keyword>
<keyword evidence="23" id="KW-0511">Multifunctional enzyme</keyword>
<keyword evidence="15 29" id="KW-0418">Kinase</keyword>
<dbReference type="InterPro" id="IPR001342">
    <property type="entry name" value="HDH_cat"/>
</dbReference>
<dbReference type="UniPathway" id="UPA00034">
    <property type="reaction ID" value="UER00015"/>
</dbReference>
<keyword evidence="12" id="KW-0791">Threonine biosynthesis</keyword>
<protein>
    <submittedName>
        <fullName evidence="29">Bifunctional aspartate kinase/homoserine dehydrogenase I</fullName>
        <ecNumber evidence="29">1.1.1.3</ecNumber>
        <ecNumber evidence="29">2.7.2.4</ecNumber>
    </submittedName>
</protein>
<dbReference type="GO" id="GO:0004412">
    <property type="term" value="F:homoserine dehydrogenase activity"/>
    <property type="evidence" value="ECO:0007669"/>
    <property type="project" value="UniProtKB-EC"/>
</dbReference>
<evidence type="ECO:0000256" key="16">
    <source>
        <dbReference type="ARBA" id="ARBA00022840"/>
    </source>
</evidence>
<evidence type="ECO:0000313" key="30">
    <source>
        <dbReference type="Proteomes" id="UP000321907"/>
    </source>
</evidence>
<keyword evidence="11 29" id="KW-0808">Transferase</keyword>
<dbReference type="SUPFAM" id="SSF53633">
    <property type="entry name" value="Carbamate kinase-like"/>
    <property type="match status" value="1"/>
</dbReference>
<gene>
    <name evidence="29" type="primary">thrA</name>
    <name evidence="29" type="ORF">FUA23_05890</name>
</gene>
<dbReference type="CDD" id="cd04922">
    <property type="entry name" value="ACT_AKi-HSDH-ThrA_2"/>
    <property type="match status" value="1"/>
</dbReference>
<dbReference type="PANTHER" id="PTHR43070:SF5">
    <property type="entry name" value="HOMOSERINE DEHYDROGENASE"/>
    <property type="match status" value="1"/>
</dbReference>
<keyword evidence="22" id="KW-0486">Methionine biosynthesis</keyword>
<comment type="catalytic activity">
    <reaction evidence="25">
        <text>L-aspartate + ATP = 4-phospho-L-aspartate + ADP</text>
        <dbReference type="Rhea" id="RHEA:23776"/>
        <dbReference type="ChEBI" id="CHEBI:29991"/>
        <dbReference type="ChEBI" id="CHEBI:30616"/>
        <dbReference type="ChEBI" id="CHEBI:57535"/>
        <dbReference type="ChEBI" id="CHEBI:456216"/>
        <dbReference type="EC" id="2.7.2.4"/>
    </reaction>
    <physiologicalReaction direction="left-to-right" evidence="25">
        <dbReference type="Rhea" id="RHEA:23777"/>
    </physiologicalReaction>
</comment>
<evidence type="ECO:0000256" key="7">
    <source>
        <dbReference type="ARBA" id="ARBA00007952"/>
    </source>
</evidence>
<evidence type="ECO:0000256" key="14">
    <source>
        <dbReference type="ARBA" id="ARBA00022741"/>
    </source>
</evidence>
<evidence type="ECO:0000256" key="2">
    <source>
        <dbReference type="ARBA" id="ARBA00004766"/>
    </source>
</evidence>
<keyword evidence="16" id="KW-0067">ATP-binding</keyword>
<dbReference type="PIRSF" id="PIRSF000727">
    <property type="entry name" value="ThrA"/>
    <property type="match status" value="1"/>
</dbReference>
<dbReference type="EMBL" id="VOXD01000006">
    <property type="protein sequence ID" value="TXF90624.1"/>
    <property type="molecule type" value="Genomic_DNA"/>
</dbReference>
<evidence type="ECO:0000256" key="4">
    <source>
        <dbReference type="ARBA" id="ARBA00005056"/>
    </source>
</evidence>
<dbReference type="OrthoDB" id="9799110at2"/>
<dbReference type="SUPFAM" id="SSF55021">
    <property type="entry name" value="ACT-like"/>
    <property type="match status" value="2"/>
</dbReference>
<comment type="pathway">
    <text evidence="6">Amino-acid biosynthesis; L-threonine biosynthesis; L-threonine from L-aspartate: step 1/5.</text>
</comment>
<dbReference type="PROSITE" id="PS00324">
    <property type="entry name" value="ASPARTOKINASE"/>
    <property type="match status" value="1"/>
</dbReference>
<dbReference type="PANTHER" id="PTHR43070">
    <property type="match status" value="1"/>
</dbReference>
<dbReference type="Pfam" id="PF03447">
    <property type="entry name" value="NAD_binding_3"/>
    <property type="match status" value="1"/>
</dbReference>
<comment type="catalytic activity">
    <reaction evidence="26">
        <text>L-homoserine + NADP(+) = L-aspartate 4-semialdehyde + NADPH + H(+)</text>
        <dbReference type="Rhea" id="RHEA:15761"/>
        <dbReference type="ChEBI" id="CHEBI:15378"/>
        <dbReference type="ChEBI" id="CHEBI:57476"/>
        <dbReference type="ChEBI" id="CHEBI:57783"/>
        <dbReference type="ChEBI" id="CHEBI:58349"/>
        <dbReference type="ChEBI" id="CHEBI:537519"/>
        <dbReference type="EC" id="1.1.1.3"/>
    </reaction>
    <physiologicalReaction direction="right-to-left" evidence="26">
        <dbReference type="Rhea" id="RHEA:15763"/>
    </physiologicalReaction>
</comment>
<comment type="function">
    <text evidence="24">Bifunctional aspartate kinase and homoserine dehydrogenase that catalyzes the first and the third steps toward the synthesis of lysine, methionine and threonine from aspartate.</text>
</comment>
<evidence type="ECO:0000256" key="24">
    <source>
        <dbReference type="ARBA" id="ARBA00044938"/>
    </source>
</evidence>
<evidence type="ECO:0000256" key="19">
    <source>
        <dbReference type="ARBA" id="ARBA00023027"/>
    </source>
</evidence>
<name>A0A5C7FW71_9BACT</name>
<dbReference type="InterPro" id="IPR001341">
    <property type="entry name" value="Asp_kinase"/>
</dbReference>
<dbReference type="GO" id="GO:0005524">
    <property type="term" value="F:ATP binding"/>
    <property type="evidence" value="ECO:0007669"/>
    <property type="project" value="UniProtKB-KW"/>
</dbReference>
<dbReference type="Pfam" id="PF00742">
    <property type="entry name" value="Homoserine_dh"/>
    <property type="match status" value="1"/>
</dbReference>
<dbReference type="InterPro" id="IPR001048">
    <property type="entry name" value="Asp/Glu/Uridylate_kinase"/>
</dbReference>
<dbReference type="RefSeq" id="WP_147929796.1">
    <property type="nucleotide sequence ID" value="NZ_VOXD01000006.1"/>
</dbReference>
<dbReference type="GO" id="GO:0046872">
    <property type="term" value="F:metal ion binding"/>
    <property type="evidence" value="ECO:0007669"/>
    <property type="project" value="UniProtKB-KW"/>
</dbReference>
<evidence type="ECO:0000313" key="29">
    <source>
        <dbReference type="EMBL" id="TXF90624.1"/>
    </source>
</evidence>